<dbReference type="Pfam" id="PF09741">
    <property type="entry name" value="DUF2045"/>
    <property type="match status" value="1"/>
</dbReference>
<evidence type="ECO:0008006" key="4">
    <source>
        <dbReference type="Google" id="ProtNLM"/>
    </source>
</evidence>
<dbReference type="PANTHER" id="PTHR21477">
    <property type="entry name" value="ZGC:172139"/>
    <property type="match status" value="1"/>
</dbReference>
<name>A0A835TLF5_CHLIN</name>
<dbReference type="Proteomes" id="UP000650467">
    <property type="component" value="Unassembled WGS sequence"/>
</dbReference>
<keyword evidence="3" id="KW-1185">Reference proteome</keyword>
<reference evidence="2" key="1">
    <citation type="journal article" date="2020" name="bioRxiv">
        <title>Comparative genomics of Chlamydomonas.</title>
        <authorList>
            <person name="Craig R.J."/>
            <person name="Hasan A.R."/>
            <person name="Ness R.W."/>
            <person name="Keightley P.D."/>
        </authorList>
    </citation>
    <scope>NUCLEOTIDE SEQUENCE</scope>
    <source>
        <strain evidence="2">SAG 7.73</strain>
    </source>
</reference>
<dbReference type="AlphaFoldDB" id="A0A835TLF5"/>
<evidence type="ECO:0000313" key="3">
    <source>
        <dbReference type="Proteomes" id="UP000650467"/>
    </source>
</evidence>
<dbReference type="PANTHER" id="PTHR21477:SF13">
    <property type="entry name" value="KIAA0930"/>
    <property type="match status" value="1"/>
</dbReference>
<gene>
    <name evidence="2" type="ORF">HXX76_003868</name>
</gene>
<feature type="region of interest" description="Disordered" evidence="1">
    <location>
        <begin position="92"/>
        <end position="113"/>
    </location>
</feature>
<protein>
    <recommendedName>
        <fullName evidence="4">CHRD domain-containing protein</fullName>
    </recommendedName>
</protein>
<feature type="compositionally biased region" description="Polar residues" evidence="1">
    <location>
        <begin position="97"/>
        <end position="109"/>
    </location>
</feature>
<evidence type="ECO:0000313" key="2">
    <source>
        <dbReference type="EMBL" id="KAG2441015.1"/>
    </source>
</evidence>
<dbReference type="OrthoDB" id="1906921at2759"/>
<comment type="caution">
    <text evidence="2">The sequence shown here is derived from an EMBL/GenBank/DDBJ whole genome shotgun (WGS) entry which is preliminary data.</text>
</comment>
<sequence>MLWFVTAAPALAAGTAPVTLRRNVASSLPPELRPGGRDFGAVDWAGSVQLNLVVQATYVLTVVLCEEAALAAVAQAGNTAPGTYSAHLHERGAPAATSGNPQPSTSTGQEPHARMHGIAGAVVAQRRVYASPMSADVNLEDAKAGRPPTACYPDVSFSVDNFESGFDDLVGLGRPG</sequence>
<proteinExistence type="predicted"/>
<evidence type="ECO:0000256" key="1">
    <source>
        <dbReference type="SAM" id="MobiDB-lite"/>
    </source>
</evidence>
<dbReference type="InterPro" id="IPR019141">
    <property type="entry name" value="DUF2045"/>
</dbReference>
<dbReference type="EMBL" id="JAEHOC010000006">
    <property type="protein sequence ID" value="KAG2441015.1"/>
    <property type="molecule type" value="Genomic_DNA"/>
</dbReference>
<accession>A0A835TLF5</accession>
<organism evidence="2 3">
    <name type="scientific">Chlamydomonas incerta</name>
    <dbReference type="NCBI Taxonomy" id="51695"/>
    <lineage>
        <taxon>Eukaryota</taxon>
        <taxon>Viridiplantae</taxon>
        <taxon>Chlorophyta</taxon>
        <taxon>core chlorophytes</taxon>
        <taxon>Chlorophyceae</taxon>
        <taxon>CS clade</taxon>
        <taxon>Chlamydomonadales</taxon>
        <taxon>Chlamydomonadaceae</taxon>
        <taxon>Chlamydomonas</taxon>
    </lineage>
</organism>